<dbReference type="Gene3D" id="3.40.50.10930">
    <property type="match status" value="1"/>
</dbReference>
<keyword evidence="14" id="KW-1185">Reference proteome</keyword>
<keyword evidence="2 10" id="KW-0547">Nucleotide-binding</keyword>
<evidence type="ECO:0000256" key="10">
    <source>
        <dbReference type="HAMAP-Rule" id="MF_01486"/>
    </source>
</evidence>
<keyword evidence="3 10" id="KW-0227">DNA damage</keyword>
<protein>
    <recommendedName>
        <fullName evidence="10">RecBCD enzyme subunit RecC</fullName>
    </recommendedName>
    <alternativeName>
        <fullName evidence="10">Exonuclease V subunit RecC</fullName>
        <shortName evidence="10">ExoV subunit RecC</shortName>
    </alternativeName>
    <alternativeName>
        <fullName evidence="10">Helicase/nuclease RecBCD subunit RecC</fullName>
    </alternativeName>
</protein>
<dbReference type="InterPro" id="IPR027417">
    <property type="entry name" value="P-loop_NTPase"/>
</dbReference>
<evidence type="ECO:0000313" key="13">
    <source>
        <dbReference type="EMBL" id="QHN37528.1"/>
    </source>
</evidence>
<evidence type="ECO:0000256" key="4">
    <source>
        <dbReference type="ARBA" id="ARBA00022801"/>
    </source>
</evidence>
<organism evidence="13 14">
    <name type="scientific">Gordonia pseudamarae</name>
    <dbReference type="NCBI Taxonomy" id="2831662"/>
    <lineage>
        <taxon>Bacteria</taxon>
        <taxon>Bacillati</taxon>
        <taxon>Actinomycetota</taxon>
        <taxon>Actinomycetes</taxon>
        <taxon>Mycobacteriales</taxon>
        <taxon>Gordoniaceae</taxon>
        <taxon>Gordonia</taxon>
    </lineage>
</organism>
<dbReference type="Pfam" id="PF17946">
    <property type="entry name" value="RecC_C"/>
    <property type="match status" value="1"/>
</dbReference>
<feature type="region of interest" description="Disordered" evidence="11">
    <location>
        <begin position="299"/>
        <end position="318"/>
    </location>
</feature>
<keyword evidence="5 10" id="KW-0347">Helicase</keyword>
<dbReference type="InterPro" id="IPR011335">
    <property type="entry name" value="Restrct_endonuc-II-like"/>
</dbReference>
<evidence type="ECO:0000256" key="11">
    <source>
        <dbReference type="SAM" id="MobiDB-lite"/>
    </source>
</evidence>
<comment type="function">
    <text evidence="10">A helicase/nuclease that prepares dsDNA breaks (DSB) for recombinational DNA repair. Binds to DSBs and unwinds DNA via a highly rapid and processive ATP-dependent bidirectional helicase activity. Unwinds dsDNA until it encounters a Chi (crossover hotspot instigator) sequence from the 3' direction. Cuts ssDNA a few nucleotides 3' to the Chi site. The properties and activities of the enzyme are changed at Chi. The Chi-altered holoenzyme produces a long 3'-ssDNA overhang and facilitates RecA-binding to the ssDNA for homologous DNA recombination and repair. Holoenzyme degrades any linearized DNA that is unable to undergo homologous recombination. In the holoenzyme this subunit recognizes the wild-type Chi sequence, and when added to isolated RecB increases its ATP-dependent helicase processivity.</text>
</comment>
<dbReference type="RefSeq" id="WP_260840504.1">
    <property type="nucleotide sequence ID" value="NZ_CP045809.1"/>
</dbReference>
<dbReference type="InterPro" id="IPR013986">
    <property type="entry name" value="DExx_box_DNA_helicase_dom_sf"/>
</dbReference>
<dbReference type="PANTHER" id="PTHR30591">
    <property type="entry name" value="RECBCD ENZYME SUBUNIT RECC"/>
    <property type="match status" value="1"/>
</dbReference>
<evidence type="ECO:0000256" key="8">
    <source>
        <dbReference type="ARBA" id="ARBA00023125"/>
    </source>
</evidence>
<keyword evidence="4 10" id="KW-0378">Hydrolase</keyword>
<dbReference type="InterPro" id="IPR041500">
    <property type="entry name" value="RecC_C"/>
</dbReference>
<comment type="similarity">
    <text evidence="10">Belongs to the RecC family.</text>
</comment>
<keyword evidence="8 10" id="KW-0238">DNA-binding</keyword>
<dbReference type="NCBIfam" id="TIGR01450">
    <property type="entry name" value="recC"/>
    <property type="match status" value="1"/>
</dbReference>
<dbReference type="SUPFAM" id="SSF52540">
    <property type="entry name" value="P-loop containing nucleoside triphosphate hydrolases"/>
    <property type="match status" value="2"/>
</dbReference>
<dbReference type="InterPro" id="IPR006697">
    <property type="entry name" value="RecC"/>
</dbReference>
<proteinExistence type="inferred from homology"/>
<dbReference type="PIRSF" id="PIRSF000980">
    <property type="entry name" value="RecC"/>
    <property type="match status" value="1"/>
</dbReference>
<reference evidence="13" key="1">
    <citation type="journal article" date="2021" name="Nat. Microbiol.">
        <title>Cocultivation of an ultrasmall environmental parasitic bacterium with lytic ability against bacteria associated with wastewater foams.</title>
        <authorList>
            <person name="Batinovic S."/>
            <person name="Rose J.J.A."/>
            <person name="Ratcliffe J."/>
            <person name="Seviour R.J."/>
            <person name="Petrovski S."/>
        </authorList>
    </citation>
    <scope>NUCLEOTIDE SEQUENCE</scope>
    <source>
        <strain evidence="13">CON9</strain>
    </source>
</reference>
<evidence type="ECO:0000256" key="9">
    <source>
        <dbReference type="ARBA" id="ARBA00023204"/>
    </source>
</evidence>
<dbReference type="GO" id="GO:0008854">
    <property type="term" value="F:exodeoxyribonuclease V activity"/>
    <property type="evidence" value="ECO:0007669"/>
    <property type="project" value="UniProtKB-EC"/>
</dbReference>
<keyword evidence="1 10" id="KW-0540">Nuclease</keyword>
<dbReference type="Gene3D" id="3.40.50.300">
    <property type="entry name" value="P-loop containing nucleotide triphosphate hydrolases"/>
    <property type="match status" value="2"/>
</dbReference>
<accession>A0ABX6IRF1</accession>
<evidence type="ECO:0000313" key="14">
    <source>
        <dbReference type="Proteomes" id="UP001059836"/>
    </source>
</evidence>
<evidence type="ECO:0000256" key="2">
    <source>
        <dbReference type="ARBA" id="ARBA00022741"/>
    </source>
</evidence>
<evidence type="ECO:0000259" key="12">
    <source>
        <dbReference type="Pfam" id="PF17946"/>
    </source>
</evidence>
<evidence type="ECO:0000256" key="6">
    <source>
        <dbReference type="ARBA" id="ARBA00022839"/>
    </source>
</evidence>
<dbReference type="Gene3D" id="1.10.10.160">
    <property type="match status" value="1"/>
</dbReference>
<evidence type="ECO:0000256" key="5">
    <source>
        <dbReference type="ARBA" id="ARBA00022806"/>
    </source>
</evidence>
<evidence type="ECO:0000256" key="3">
    <source>
        <dbReference type="ARBA" id="ARBA00022763"/>
    </source>
</evidence>
<gene>
    <name evidence="10 13" type="primary">recC</name>
    <name evidence="13" type="ORF">GII31_12030</name>
</gene>
<dbReference type="EMBL" id="CP045809">
    <property type="protein sequence ID" value="QHN37528.1"/>
    <property type="molecule type" value="Genomic_DNA"/>
</dbReference>
<comment type="miscellaneous">
    <text evidence="10">In the RecBCD complex, RecB has a slow 3'-5' helicase, an exonuclease activity and loads RecA onto ssDNA, RecD has a fast 5'-3' helicase activity, while RecC stimulates the ATPase and processivity of the RecB helicase and contributes to recognition of the Chi site.</text>
</comment>
<name>A0ABX6IRF1_9ACTN</name>
<feature type="compositionally biased region" description="Low complexity" evidence="11">
    <location>
        <begin position="387"/>
        <end position="404"/>
    </location>
</feature>
<dbReference type="Pfam" id="PF04257">
    <property type="entry name" value="Exonuc_V_gamma"/>
    <property type="match status" value="1"/>
</dbReference>
<evidence type="ECO:0000256" key="7">
    <source>
        <dbReference type="ARBA" id="ARBA00022840"/>
    </source>
</evidence>
<evidence type="ECO:0000256" key="1">
    <source>
        <dbReference type="ARBA" id="ARBA00022722"/>
    </source>
</evidence>
<keyword evidence="9 10" id="KW-0234">DNA repair</keyword>
<sequence>MLIVHRSERTDVLADVLAEVLSTPLTVDGGGRADPFAPEIVCVPARGVERWLQQHLACRLGTGTPGGRDGISANIDFPSPAELADRIVASVHSGAPFAGAGAGRADNPWHGPRLVWPVLRVLDAGVEHALSEFEATSRHVGSLPALIAGGMTEQDARDEADYRRGRRYATARQIADLFAQYAAARPSMLAAWAAGPGPDGRDLDGASAPVADGLGWQPGFFRAVRAEVGAPHPAEYLDAVCARLREDPAVGGLPDRLSVFGPTRITESFRLLLAAAAEHHDVHLYLPHPSPTLWAAGPSPVRAEGAARTPAPPVSRQHWRRRIPAHPLLASLARDAGELQERLTGLADEDLHHDASPGVPGTVLASLQAGLREDRLRPGAFGHDVPDGSVPDSSVPDGSVPDGSVEVHACHGPQRQVEVLRDRLLHLFSADPTLQPRDVLIMCPDVETFSPLIRGAFGQTGLDHPAFSLRVRLADRGVRQLNPVLEVIAHVVGLAAGRLTAGEVLDLAAAEPVRIRFGFSDSDLDSIREWVGCSGVRWGLGERDRRRFGMGAFGQGTFTAGLDRIALGAVADEADGQWLGVALPLDAVESTSIDLFGRFTEFVNRLEHVLVQMDTPASPARWAAILSDGLRSLTAAVPGEEWTTAAALRTIGRVLDDDRPERVASSASVTGTVLRLADVRDLMAGLLVSRAGRSNFRTGELTVCSMVPMRSVPHRVIILLGIDADTFPRVTRVDGDDVCGVRPLVGERNPRDEDRQAFLDAICAATETLHVYFTGADPITGRPVPPAVVVTELIDAVDTLTGATPTGSATPSVLRSHTLHAFDVRNFIDGAVAGVGGPFSHDTALLDGARALWSGPREPAARVPARCVFPVPDDDTDVGEGPRDIDLAELIAFHTSPIEAFFRQRLQIWIPQEEQAHADELDIDLGGLDEWGVGDRLLGRMLAGVSMLDCQAAELRRGTLPPRMFGSRQLRRIANAVTEVHAAVTPLRGQALGAAADPRTADVLVPLADGRRIHGTIADVYGESVVSATFSKLRSKQRLALWIGLLALAATIPSGSGAAVPVTSAVTVGRSTRRSGGVSLCRFRVPENPVAILEELVAVRDLGMRKILPVTADLAAEFVESEHRSGGRVALTSARRSFHHAYGEANNRFVRMAFGGDVSADVTFDDLLVDSIGASGPVDWRALGLEPDLELGDYAESVFCALARRLWNPLLAHEVTA</sequence>
<dbReference type="Proteomes" id="UP001059836">
    <property type="component" value="Chromosome"/>
</dbReference>
<keyword evidence="7 10" id="KW-0067">ATP-binding</keyword>
<keyword evidence="6 10" id="KW-0269">Exonuclease</keyword>
<feature type="domain" description="RecC C-terminal" evidence="12">
    <location>
        <begin position="882"/>
        <end position="1121"/>
    </location>
</feature>
<feature type="region of interest" description="Disordered" evidence="11">
    <location>
        <begin position="377"/>
        <end position="404"/>
    </location>
</feature>
<comment type="subunit">
    <text evidence="10">Heterotrimer of RecB, RecC and RecD. All subunits contribute to DNA-binding.</text>
</comment>
<dbReference type="PANTHER" id="PTHR30591:SF1">
    <property type="entry name" value="RECBCD ENZYME SUBUNIT RECC"/>
    <property type="match status" value="1"/>
</dbReference>
<dbReference type="HAMAP" id="MF_01486">
    <property type="entry name" value="RecC"/>
    <property type="match status" value="1"/>
</dbReference>
<dbReference type="SUPFAM" id="SSF52980">
    <property type="entry name" value="Restriction endonuclease-like"/>
    <property type="match status" value="1"/>
</dbReference>